<gene>
    <name evidence="2" type="ORF">Ctaglu_14860</name>
</gene>
<dbReference type="EMBL" id="BHYK01000006">
    <property type="protein sequence ID" value="GCD09863.1"/>
    <property type="molecule type" value="Genomic_DNA"/>
</dbReference>
<keyword evidence="3" id="KW-1185">Reference proteome</keyword>
<evidence type="ECO:0000313" key="2">
    <source>
        <dbReference type="EMBL" id="GCD09863.1"/>
    </source>
</evidence>
<evidence type="ECO:0000313" key="3">
    <source>
        <dbReference type="Proteomes" id="UP000287872"/>
    </source>
</evidence>
<protein>
    <recommendedName>
        <fullName evidence="1">DUF2281 domain-containing protein</fullName>
    </recommendedName>
</protein>
<comment type="caution">
    <text evidence="2">The sequence shown here is derived from an EMBL/GenBank/DDBJ whole genome shotgun (WGS) entry which is preliminary data.</text>
</comment>
<dbReference type="Pfam" id="PF10047">
    <property type="entry name" value="DUF2281"/>
    <property type="match status" value="1"/>
</dbReference>
<reference evidence="2 3" key="1">
    <citation type="submission" date="2018-11" db="EMBL/GenBank/DDBJ databases">
        <title>Genome sequencing and assembly of Clostridium tagluense strain A121.</title>
        <authorList>
            <person name="Murakami T."/>
            <person name="Segawa T."/>
            <person name="Shcherbakova V.A."/>
            <person name="Mori H."/>
            <person name="Yoshimura Y."/>
        </authorList>
    </citation>
    <scope>NUCLEOTIDE SEQUENCE [LARGE SCALE GENOMIC DNA]</scope>
    <source>
        <strain evidence="2 3">A121</strain>
    </source>
</reference>
<dbReference type="Proteomes" id="UP000287872">
    <property type="component" value="Unassembled WGS sequence"/>
</dbReference>
<dbReference type="AlphaFoldDB" id="A0A401UJX8"/>
<feature type="domain" description="DUF2281" evidence="1">
    <location>
        <begin position="6"/>
        <end position="39"/>
    </location>
</feature>
<dbReference type="RefSeq" id="WP_124999672.1">
    <property type="nucleotide sequence ID" value="NZ_BHYK01000006.1"/>
</dbReference>
<name>A0A401UJX8_9CLOT</name>
<evidence type="ECO:0000259" key="1">
    <source>
        <dbReference type="Pfam" id="PF10047"/>
    </source>
</evidence>
<accession>A0A401UJX8</accession>
<proteinExistence type="predicted"/>
<organism evidence="2 3">
    <name type="scientific">Clostridium tagluense</name>
    <dbReference type="NCBI Taxonomy" id="360422"/>
    <lineage>
        <taxon>Bacteria</taxon>
        <taxon>Bacillati</taxon>
        <taxon>Bacillota</taxon>
        <taxon>Clostridia</taxon>
        <taxon>Eubacteriales</taxon>
        <taxon>Clostridiaceae</taxon>
        <taxon>Clostridium</taxon>
    </lineage>
</organism>
<dbReference type="OrthoDB" id="1684750at2"/>
<dbReference type="InterPro" id="IPR018739">
    <property type="entry name" value="DUF2281"/>
</dbReference>
<sequence length="57" mass="6769">MSLAEKLIKDFETLPEDKKIEVIDFVDFLKKRNRKNIESMMDLIIVENKEALEELSK</sequence>